<evidence type="ECO:0000256" key="1">
    <source>
        <dbReference type="SAM" id="MobiDB-lite"/>
    </source>
</evidence>
<keyword evidence="3" id="KW-1185">Reference proteome</keyword>
<feature type="region of interest" description="Disordered" evidence="1">
    <location>
        <begin position="22"/>
        <end position="43"/>
    </location>
</feature>
<feature type="compositionally biased region" description="Polar residues" evidence="1">
    <location>
        <begin position="333"/>
        <end position="342"/>
    </location>
</feature>
<dbReference type="EMBL" id="JAKROA010000004">
    <property type="protein sequence ID" value="KAL5107768.1"/>
    <property type="molecule type" value="Genomic_DNA"/>
</dbReference>
<sequence>MLTCDQRVDFSTQMASILPVNVGEEDDGDESYAADNERHDDEMDEGKCAGCEEATAIPFGQNQRRDAKANGEAGEWCCESENVHEEMWKQKMSSHISVMQTPSKTPENVFLQQSLMHHKNHFLSTHSAHLCGDVCGISDEERKWRDAVLKCNFDEMSRLLSKNPNLANWRDYITGTALHFAAQVNDMGLVRLLAGTYKAVVDVPNHGVSAFYYRENGTVNLGSYSSAYGRHWCVGGSCVCAYVSIQRKSHITGLQWQASIQLRARHRSGKAVEEPISKSVWQNARRLATFKKVSAGDTTRTGDTKPTTNIAKCTSTVTSISSNFISMRKTSKSRQNPGSPQMRSPGWNGDEEMVTRDDLPPTSPTPISGFVSLRKHKNKARPTLPQMEASNFTSELYSTIQMRKSERGKNYNPMDPAFQQTSFRGAAPIKHSRTTRLDENRDGTPPATDMNPRVPDRQPLTKESPV</sequence>
<dbReference type="Proteomes" id="UP001651158">
    <property type="component" value="Unassembled WGS sequence"/>
</dbReference>
<feature type="region of interest" description="Disordered" evidence="1">
    <location>
        <begin position="325"/>
        <end position="370"/>
    </location>
</feature>
<accession>A0ABR4QEN7</accession>
<evidence type="ECO:0008006" key="4">
    <source>
        <dbReference type="Google" id="ProtNLM"/>
    </source>
</evidence>
<name>A0ABR4QEN7_9CEST</name>
<reference evidence="2 3" key="1">
    <citation type="journal article" date="2022" name="Front. Cell. Infect. Microbiol.">
        <title>The Genomes of Two Strains of Taenia crassiceps the Animal Model for the Study of Human Cysticercosis.</title>
        <authorList>
            <person name="Bobes R.J."/>
            <person name="Estrada K."/>
            <person name="Rios-Valencia D.G."/>
            <person name="Calderon-Gallegos A."/>
            <person name="de la Torre P."/>
            <person name="Carrero J.C."/>
            <person name="Sanchez-Flores A."/>
            <person name="Laclette J.P."/>
        </authorList>
    </citation>
    <scope>NUCLEOTIDE SEQUENCE [LARGE SCALE GENOMIC DNA]</scope>
    <source>
        <strain evidence="2">WFUcys</strain>
    </source>
</reference>
<feature type="compositionally biased region" description="Acidic residues" evidence="1">
    <location>
        <begin position="23"/>
        <end position="32"/>
    </location>
</feature>
<protein>
    <recommendedName>
        <fullName evidence="4">ANK_REP_REGION domain-containing protein</fullName>
    </recommendedName>
</protein>
<evidence type="ECO:0000313" key="3">
    <source>
        <dbReference type="Proteomes" id="UP001651158"/>
    </source>
</evidence>
<evidence type="ECO:0000313" key="2">
    <source>
        <dbReference type="EMBL" id="KAL5107768.1"/>
    </source>
</evidence>
<comment type="caution">
    <text evidence="2">The sequence shown here is derived from an EMBL/GenBank/DDBJ whole genome shotgun (WGS) entry which is preliminary data.</text>
</comment>
<dbReference type="SUPFAM" id="SSF48403">
    <property type="entry name" value="Ankyrin repeat"/>
    <property type="match status" value="1"/>
</dbReference>
<proteinExistence type="predicted"/>
<organism evidence="2 3">
    <name type="scientific">Taenia crassiceps</name>
    <dbReference type="NCBI Taxonomy" id="6207"/>
    <lineage>
        <taxon>Eukaryota</taxon>
        <taxon>Metazoa</taxon>
        <taxon>Spiralia</taxon>
        <taxon>Lophotrochozoa</taxon>
        <taxon>Platyhelminthes</taxon>
        <taxon>Cestoda</taxon>
        <taxon>Eucestoda</taxon>
        <taxon>Cyclophyllidea</taxon>
        <taxon>Taeniidae</taxon>
        <taxon>Taenia</taxon>
    </lineage>
</organism>
<gene>
    <name evidence="2" type="ORF">TcWFU_005493</name>
</gene>
<feature type="compositionally biased region" description="Basic and acidic residues" evidence="1">
    <location>
        <begin position="454"/>
        <end position="466"/>
    </location>
</feature>
<feature type="region of interest" description="Disordered" evidence="1">
    <location>
        <begin position="407"/>
        <end position="466"/>
    </location>
</feature>
<dbReference type="InterPro" id="IPR036770">
    <property type="entry name" value="Ankyrin_rpt-contain_sf"/>
</dbReference>